<organism evidence="2 3">
    <name type="scientific">Mycena sanguinolenta</name>
    <dbReference type="NCBI Taxonomy" id="230812"/>
    <lineage>
        <taxon>Eukaryota</taxon>
        <taxon>Fungi</taxon>
        <taxon>Dikarya</taxon>
        <taxon>Basidiomycota</taxon>
        <taxon>Agaricomycotina</taxon>
        <taxon>Agaricomycetes</taxon>
        <taxon>Agaricomycetidae</taxon>
        <taxon>Agaricales</taxon>
        <taxon>Marasmiineae</taxon>
        <taxon>Mycenaceae</taxon>
        <taxon>Mycena</taxon>
    </lineage>
</organism>
<accession>A0A8H6ZDB9</accession>
<dbReference type="OrthoDB" id="3220614at2759"/>
<dbReference type="InterPro" id="IPR046521">
    <property type="entry name" value="DUF6698"/>
</dbReference>
<feature type="region of interest" description="Disordered" evidence="1">
    <location>
        <begin position="1"/>
        <end position="65"/>
    </location>
</feature>
<dbReference type="EMBL" id="JACAZH010000002">
    <property type="protein sequence ID" value="KAF7374196.1"/>
    <property type="molecule type" value="Genomic_DNA"/>
</dbReference>
<dbReference type="AlphaFoldDB" id="A0A8H6ZDB9"/>
<proteinExistence type="predicted"/>
<reference evidence="2" key="1">
    <citation type="submission" date="2020-05" db="EMBL/GenBank/DDBJ databases">
        <title>Mycena genomes resolve the evolution of fungal bioluminescence.</title>
        <authorList>
            <person name="Tsai I.J."/>
        </authorList>
    </citation>
    <scope>NUCLEOTIDE SEQUENCE</scope>
    <source>
        <strain evidence="2">160909Yilan</strain>
    </source>
</reference>
<evidence type="ECO:0000313" key="3">
    <source>
        <dbReference type="Proteomes" id="UP000623467"/>
    </source>
</evidence>
<feature type="compositionally biased region" description="Low complexity" evidence="1">
    <location>
        <begin position="1"/>
        <end position="25"/>
    </location>
</feature>
<evidence type="ECO:0000256" key="1">
    <source>
        <dbReference type="SAM" id="MobiDB-lite"/>
    </source>
</evidence>
<name>A0A8H6ZDB9_9AGAR</name>
<feature type="region of interest" description="Disordered" evidence="1">
    <location>
        <begin position="392"/>
        <end position="412"/>
    </location>
</feature>
<keyword evidence="3" id="KW-1185">Reference proteome</keyword>
<gene>
    <name evidence="2" type="ORF">MSAN_00301500</name>
</gene>
<comment type="caution">
    <text evidence="2">The sequence shown here is derived from an EMBL/GenBank/DDBJ whole genome shotgun (WGS) entry which is preliminary data.</text>
</comment>
<dbReference type="Proteomes" id="UP000623467">
    <property type="component" value="Unassembled WGS sequence"/>
</dbReference>
<protein>
    <submittedName>
        <fullName evidence="2">Uncharacterized protein</fullName>
    </submittedName>
</protein>
<dbReference type="Pfam" id="PF20414">
    <property type="entry name" value="DUF6698"/>
    <property type="match status" value="1"/>
</dbReference>
<sequence>MPDTTSLSTSSTESLPTNPVATPTLPTLPPAVKRKYDEIRESFPTNGRSKKKRAKRSPNAQRTAAERLDSVARYFVRAVHTFKNISSVMQDAAEHRWGSPAPDEPSNEVRMPASERARQQANIAAFDAMFTVAPDLLEVVKHFFLECSSCPDNWNHLTSSMHASATSARTSDTGGLKNCLHYVLPNPAQHVMHPPVATTDPKSVRGLAHPILRYLILGWPDRLRLPPLVFPTINSAVEAVGTPDDGPNEFLDRIVNGNVEIKNDALPSFLWAEGAYNPENFDKGLLRGEFPLRVLRHIWTGPRSAINGLDKGIPAVCNARLHNKYTVDEYMIANAVVQARGMLSTRDWAPRDGAFDNEKLFDQIVKLFSKKDDAWVIETLAWQVFGDYEAPAVDDPEETAEPSPADDILAQRAARQAAAASSAAAMASGS</sequence>
<evidence type="ECO:0000313" key="2">
    <source>
        <dbReference type="EMBL" id="KAF7374196.1"/>
    </source>
</evidence>